<reference evidence="9" key="1">
    <citation type="submission" date="2019-02" db="EMBL/GenBank/DDBJ databases">
        <title>Complete genome sequence of Rhodoferax sp. Gr-4.</title>
        <authorList>
            <person name="Jin L."/>
        </authorList>
    </citation>
    <scope>NUCLEOTIDE SEQUENCE [LARGE SCALE GENOMIC DNA]</scope>
    <source>
        <strain evidence="9">Gr-4</strain>
    </source>
</reference>
<evidence type="ECO:0000256" key="2">
    <source>
        <dbReference type="ARBA" id="ARBA00022475"/>
    </source>
</evidence>
<gene>
    <name evidence="8" type="ORF">EXZ61_18670</name>
</gene>
<dbReference type="InterPro" id="IPR017850">
    <property type="entry name" value="Alkaline_phosphatase_core_sf"/>
</dbReference>
<dbReference type="Gene3D" id="3.40.720.10">
    <property type="entry name" value="Alkaline Phosphatase, subunit A"/>
    <property type="match status" value="1"/>
</dbReference>
<evidence type="ECO:0000256" key="3">
    <source>
        <dbReference type="ARBA" id="ARBA00022692"/>
    </source>
</evidence>
<reference evidence="9" key="2">
    <citation type="journal article" date="2020" name="Int. J. Syst. Evol. Microbiol.">
        <title>Genomic insights into a novel species Rhodoferax aquaticus sp. nov., isolated from freshwater.</title>
        <authorList>
            <person name="Li T."/>
            <person name="Zhuo Y."/>
            <person name="Jin C.Z."/>
            <person name="Wu X."/>
            <person name="Ko S.R."/>
            <person name="Jin F.J."/>
            <person name="Ahn C.Y."/>
            <person name="Oh H.M."/>
            <person name="Lee H.G."/>
            <person name="Jin L."/>
        </authorList>
    </citation>
    <scope>NUCLEOTIDE SEQUENCE [LARGE SCALE GENOMIC DNA]</scope>
    <source>
        <strain evidence="9">Gr-4</strain>
    </source>
</reference>
<evidence type="ECO:0000259" key="7">
    <source>
        <dbReference type="Pfam" id="PF00884"/>
    </source>
</evidence>
<feature type="domain" description="Sulfatase N-terminal" evidence="7">
    <location>
        <begin position="294"/>
        <end position="581"/>
    </location>
</feature>
<protein>
    <submittedName>
        <fullName evidence="8">LTA synthase family protein</fullName>
    </submittedName>
</protein>
<evidence type="ECO:0000313" key="9">
    <source>
        <dbReference type="Proteomes" id="UP000317365"/>
    </source>
</evidence>
<keyword evidence="2" id="KW-1003">Cell membrane</keyword>
<feature type="transmembrane region" description="Helical" evidence="6">
    <location>
        <begin position="21"/>
        <end position="47"/>
    </location>
</feature>
<dbReference type="PANTHER" id="PTHR47371">
    <property type="entry name" value="LIPOTEICHOIC ACID SYNTHASE"/>
    <property type="match status" value="1"/>
</dbReference>
<dbReference type="Pfam" id="PF00884">
    <property type="entry name" value="Sulfatase"/>
    <property type="match status" value="1"/>
</dbReference>
<dbReference type="InterPro" id="IPR000917">
    <property type="entry name" value="Sulfatase_N"/>
</dbReference>
<dbReference type="RefSeq" id="WP_142813277.1">
    <property type="nucleotide sequence ID" value="NZ_CP036282.1"/>
</dbReference>
<evidence type="ECO:0000256" key="5">
    <source>
        <dbReference type="ARBA" id="ARBA00023136"/>
    </source>
</evidence>
<evidence type="ECO:0000256" key="4">
    <source>
        <dbReference type="ARBA" id="ARBA00022989"/>
    </source>
</evidence>
<keyword evidence="4 6" id="KW-1133">Transmembrane helix</keyword>
<dbReference type="AlphaFoldDB" id="A0A515ETU1"/>
<feature type="transmembrane region" description="Helical" evidence="6">
    <location>
        <begin position="145"/>
        <end position="162"/>
    </location>
</feature>
<dbReference type="EMBL" id="CP036282">
    <property type="protein sequence ID" value="QDL56038.1"/>
    <property type="molecule type" value="Genomic_DNA"/>
</dbReference>
<keyword evidence="5 6" id="KW-0472">Membrane</keyword>
<dbReference type="InterPro" id="IPR050448">
    <property type="entry name" value="OpgB/LTA_synthase_biosynth"/>
</dbReference>
<name>A0A515ETU1_9BURK</name>
<dbReference type="GO" id="GO:0005886">
    <property type="term" value="C:plasma membrane"/>
    <property type="evidence" value="ECO:0007669"/>
    <property type="project" value="UniProtKB-SubCell"/>
</dbReference>
<dbReference type="PANTHER" id="PTHR47371:SF3">
    <property type="entry name" value="PHOSPHOGLYCEROL TRANSFERASE I"/>
    <property type="match status" value="1"/>
</dbReference>
<dbReference type="Proteomes" id="UP000317365">
    <property type="component" value="Chromosome"/>
</dbReference>
<evidence type="ECO:0000256" key="1">
    <source>
        <dbReference type="ARBA" id="ARBA00004651"/>
    </source>
</evidence>
<keyword evidence="3 6" id="KW-0812">Transmembrane</keyword>
<dbReference type="SUPFAM" id="SSF53649">
    <property type="entry name" value="Alkaline phosphatase-like"/>
    <property type="match status" value="1"/>
</dbReference>
<comment type="subcellular location">
    <subcellularLocation>
        <location evidence="1">Cell membrane</location>
        <topology evidence="1">Multi-pass membrane protein</topology>
    </subcellularLocation>
</comment>
<evidence type="ECO:0000256" key="6">
    <source>
        <dbReference type="SAM" id="Phobius"/>
    </source>
</evidence>
<accession>A0A515ETU1</accession>
<proteinExistence type="predicted"/>
<keyword evidence="9" id="KW-1185">Reference proteome</keyword>
<organism evidence="8 9">
    <name type="scientific">Rhodoferax aquaticus</name>
    <dbReference type="NCBI Taxonomy" id="2527691"/>
    <lineage>
        <taxon>Bacteria</taxon>
        <taxon>Pseudomonadati</taxon>
        <taxon>Pseudomonadota</taxon>
        <taxon>Betaproteobacteria</taxon>
        <taxon>Burkholderiales</taxon>
        <taxon>Comamonadaceae</taxon>
        <taxon>Rhodoferax</taxon>
    </lineage>
</organism>
<feature type="transmembrane region" description="Helical" evidence="6">
    <location>
        <begin position="94"/>
        <end position="113"/>
    </location>
</feature>
<dbReference type="CDD" id="cd16015">
    <property type="entry name" value="LTA_synthase"/>
    <property type="match status" value="1"/>
</dbReference>
<feature type="transmembrane region" description="Helical" evidence="6">
    <location>
        <begin position="67"/>
        <end position="87"/>
    </location>
</feature>
<dbReference type="KEGG" id="rhg:EXZ61_18670"/>
<evidence type="ECO:0000313" key="8">
    <source>
        <dbReference type="EMBL" id="QDL56038.1"/>
    </source>
</evidence>
<feature type="transmembrane region" description="Helical" evidence="6">
    <location>
        <begin position="182"/>
        <end position="199"/>
    </location>
</feature>
<sequence>MKPTIGHHLNTFLNGLLRGLVRAWLMVLPLVLALSLIRLGQVAYFWPTGYQVDATEVATVLFQGARFDLKVSAILGFLLLLVLPWVSGRINQRIAAGMAFVYVMLSLVNLHYFGFYKRPIDDLIFGLAEDDTVAVLHTIWRDFPVIWTVVLALVLSYLSSWLHRTLITKLKADTLLHTRHVVTRLLVLVLVFFALIFAGKGTLRQMALQRQHLTVTASQFLNDMVPNGVIALKYAWDSRGFSQNLDNPLAGLKAMGFESPLAAAEVLGLPSGSEAEVKAALTAHPPLPPGTAKKNLVFFLMESWSAEPMLYQSPQFDVLGRLAPTLDKACHFSNFDSAHAGTHPSLEAILFSTPLTPLTLGPVGRKPIPWSVARIAKEAGYQTLFVSSVRSGWRDLNRVLAAQGFDEVVDANHLHDKYPDALLGIWGVWDSYVFKYLKERMAKQQTGDKPMFVFVLTSTNHPPYDLPADYKRVPRDMALWKGETSSDTLVPNLDTYHYAADLLGDFVHDMQTGPRKADTVVAATGDHNVRSFGVYADAQRRHLMRQVPFVIWGQGVQCGPQQALPASHRDMFSTLFPLVGVEGAYINAGRNLLLPIGEQPAAMNAPRALFFTGEARNSQGMWQLGNPASFACSSGSGAQKADNCSFNAQDDQQERARFGLLDWNVRTSLKH</sequence>